<dbReference type="PIRSF" id="PIRSF002599">
    <property type="entry name" value="Cold_shock_A"/>
    <property type="match status" value="1"/>
</dbReference>
<dbReference type="InterPro" id="IPR011129">
    <property type="entry name" value="CSD"/>
</dbReference>
<keyword evidence="6" id="KW-0010">Activator</keyword>
<sequence length="73" mass="8121">MPLGNVKWFNDVKGFGFIQPDDGGEDVFAHFSAIQMDGYKTLKQGARVSFEITEGPKGRLAQHISYAEELSNE</sequence>
<evidence type="ECO:0000259" key="9">
    <source>
        <dbReference type="PROSITE" id="PS51857"/>
    </source>
</evidence>
<dbReference type="OrthoDB" id="9800919at2"/>
<dbReference type="InterPro" id="IPR012156">
    <property type="entry name" value="Cold_shock_CspA"/>
</dbReference>
<dbReference type="InterPro" id="IPR002059">
    <property type="entry name" value="CSP_DNA-bd"/>
</dbReference>
<evidence type="ECO:0000256" key="5">
    <source>
        <dbReference type="ARBA" id="ARBA00023125"/>
    </source>
</evidence>
<dbReference type="Proteomes" id="UP000053899">
    <property type="component" value="Unassembled WGS sequence"/>
</dbReference>
<dbReference type="HOGENOM" id="CLU_117621_0_3_4"/>
<name>I4Z5L1_9BURK</name>
<dbReference type="GO" id="GO:0003677">
    <property type="term" value="F:DNA binding"/>
    <property type="evidence" value="ECO:0007669"/>
    <property type="project" value="UniProtKB-KW"/>
</dbReference>
<dbReference type="PANTHER" id="PTHR46565">
    <property type="entry name" value="COLD SHOCK DOMAIN PROTEIN 2"/>
    <property type="match status" value="1"/>
</dbReference>
<dbReference type="InterPro" id="IPR019844">
    <property type="entry name" value="CSD_CS"/>
</dbReference>
<dbReference type="PRINTS" id="PR00050">
    <property type="entry name" value="COLDSHOCK"/>
</dbReference>
<evidence type="ECO:0000256" key="2">
    <source>
        <dbReference type="ARBA" id="ARBA00022332"/>
    </source>
</evidence>
<keyword evidence="4" id="KW-0805">Transcription regulation</keyword>
<proteinExistence type="predicted"/>
<dbReference type="EMBL" id="JH660679">
    <property type="protein sequence ID" value="EIM31503.1"/>
    <property type="molecule type" value="Genomic_DNA"/>
</dbReference>
<evidence type="ECO:0000313" key="11">
    <source>
        <dbReference type="Proteomes" id="UP000053899"/>
    </source>
</evidence>
<evidence type="ECO:0000256" key="8">
    <source>
        <dbReference type="RuleBase" id="RU000408"/>
    </source>
</evidence>
<dbReference type="SUPFAM" id="SSF50249">
    <property type="entry name" value="Nucleic acid-binding proteins"/>
    <property type="match status" value="1"/>
</dbReference>
<evidence type="ECO:0000256" key="7">
    <source>
        <dbReference type="ARBA" id="ARBA00023163"/>
    </source>
</evidence>
<accession>I4Z5L1</accession>
<dbReference type="FunFam" id="2.40.50.140:FF:000006">
    <property type="entry name" value="Cold shock protein CspC"/>
    <property type="match status" value="1"/>
</dbReference>
<dbReference type="SMART" id="SM00357">
    <property type="entry name" value="CSP"/>
    <property type="match status" value="1"/>
</dbReference>
<evidence type="ECO:0000256" key="6">
    <source>
        <dbReference type="ARBA" id="ARBA00023159"/>
    </source>
</evidence>
<evidence type="ECO:0000256" key="1">
    <source>
        <dbReference type="ARBA" id="ARBA00004496"/>
    </source>
</evidence>
<evidence type="ECO:0000313" key="10">
    <source>
        <dbReference type="EMBL" id="EIM31503.1"/>
    </source>
</evidence>
<keyword evidence="3" id="KW-0963">Cytoplasm</keyword>
<dbReference type="PROSITE" id="PS00352">
    <property type="entry name" value="CSD_1"/>
    <property type="match status" value="1"/>
</dbReference>
<evidence type="ECO:0000256" key="4">
    <source>
        <dbReference type="ARBA" id="ARBA00023015"/>
    </source>
</evidence>
<protein>
    <recommendedName>
        <fullName evidence="2">Cold shock-like protein CspA</fullName>
    </recommendedName>
</protein>
<dbReference type="PANTHER" id="PTHR46565:SF20">
    <property type="entry name" value="COLD SHOCK DOMAIN-CONTAINING PROTEIN 4"/>
    <property type="match status" value="1"/>
</dbReference>
<dbReference type="GO" id="GO:0005829">
    <property type="term" value="C:cytosol"/>
    <property type="evidence" value="ECO:0007669"/>
    <property type="project" value="UniProtKB-ARBA"/>
</dbReference>
<dbReference type="CDD" id="cd04458">
    <property type="entry name" value="CSP_CDS"/>
    <property type="match status" value="1"/>
</dbReference>
<keyword evidence="7" id="KW-0804">Transcription</keyword>
<dbReference type="PROSITE" id="PS51857">
    <property type="entry name" value="CSD_2"/>
    <property type="match status" value="1"/>
</dbReference>
<feature type="domain" description="CSD" evidence="9">
    <location>
        <begin position="1"/>
        <end position="72"/>
    </location>
</feature>
<keyword evidence="11" id="KW-1185">Reference proteome</keyword>
<dbReference type="Gene3D" id="2.40.50.140">
    <property type="entry name" value="Nucleic acid-binding proteins"/>
    <property type="match status" value="1"/>
</dbReference>
<reference evidence="10 11" key="1">
    <citation type="submission" date="2012-04" db="EMBL/GenBank/DDBJ databases">
        <title>Improved High-Quality Draft sequence of Leptothrix ochracea L12.</title>
        <authorList>
            <consortium name="US DOE Joint Genome Institute"/>
            <person name="Lucas S."/>
            <person name="Han J."/>
            <person name="Lapidus A."/>
            <person name="Cheng J.-F."/>
            <person name="Goodwin L."/>
            <person name="Pitluck S."/>
            <person name="Peters L."/>
            <person name="Zeytun A."/>
            <person name="Detter J.C."/>
            <person name="Han C."/>
            <person name="Tapia R."/>
            <person name="Land M."/>
            <person name="Hauser L."/>
            <person name="Kyrpides N."/>
            <person name="Ivanova N."/>
            <person name="Pagani I."/>
            <person name="Stepanauskas R."/>
            <person name="Masland D."/>
            <person name="Poulton N."/>
            <person name="Emerson D."/>
            <person name="Fleming E."/>
            <person name="Woyke T."/>
        </authorList>
    </citation>
    <scope>NUCLEOTIDE SEQUENCE [LARGE SCALE GENOMIC DNA]</scope>
    <source>
        <strain evidence="10 11">L12</strain>
    </source>
</reference>
<organism evidence="10 11">
    <name type="scientific">Leptothrix ochracea L12</name>
    <dbReference type="NCBI Taxonomy" id="735332"/>
    <lineage>
        <taxon>Bacteria</taxon>
        <taxon>Pseudomonadati</taxon>
        <taxon>Pseudomonadota</taxon>
        <taxon>Betaproteobacteria</taxon>
        <taxon>Burkholderiales</taxon>
        <taxon>Sphaerotilaceae</taxon>
        <taxon>Leptothrix</taxon>
    </lineage>
</organism>
<keyword evidence="5" id="KW-0238">DNA-binding</keyword>
<dbReference type="InterPro" id="IPR012340">
    <property type="entry name" value="NA-bd_OB-fold"/>
</dbReference>
<gene>
    <name evidence="10" type="ORF">LepocDRAFT_00002340</name>
</gene>
<evidence type="ECO:0000256" key="3">
    <source>
        <dbReference type="ARBA" id="ARBA00022490"/>
    </source>
</evidence>
<comment type="subcellular location">
    <subcellularLocation>
        <location evidence="1 8">Cytoplasm</location>
    </subcellularLocation>
</comment>
<dbReference type="Pfam" id="PF00313">
    <property type="entry name" value="CSD"/>
    <property type="match status" value="1"/>
</dbReference>
<dbReference type="AlphaFoldDB" id="I4Z5L1"/>